<sequence length="94" mass="10641">MLVRLIVQEAGFPVETEVQTRVGSEKSLTLVPKKDFMWFRKSLRLPLYRPAGVSQVDAAMKMPLIPYSLSWTLSCPLTVSHEKCDHKTASPIPR</sequence>
<accession>A0AAP0RGP0</accession>
<reference evidence="1 2" key="1">
    <citation type="journal article" date="2024" name="Plant J.">
        <title>Genome sequences and population genomics reveal climatic adaptation and genomic divergence between two closely related sweetgum species.</title>
        <authorList>
            <person name="Xu W.Q."/>
            <person name="Ren C.Q."/>
            <person name="Zhang X.Y."/>
            <person name="Comes H.P."/>
            <person name="Liu X.H."/>
            <person name="Li Y.G."/>
            <person name="Kettle C.J."/>
            <person name="Jalonen R."/>
            <person name="Gaisberger H."/>
            <person name="Ma Y.Z."/>
            <person name="Qiu Y.X."/>
        </authorList>
    </citation>
    <scope>NUCLEOTIDE SEQUENCE [LARGE SCALE GENOMIC DNA]</scope>
    <source>
        <strain evidence="1">Hangzhou</strain>
    </source>
</reference>
<dbReference type="EMBL" id="JBBPBK010000010">
    <property type="protein sequence ID" value="KAK9276575.1"/>
    <property type="molecule type" value="Genomic_DNA"/>
</dbReference>
<gene>
    <name evidence="1" type="ORF">L1049_006110</name>
</gene>
<dbReference type="AlphaFoldDB" id="A0AAP0RGP0"/>
<proteinExistence type="predicted"/>
<keyword evidence="2" id="KW-1185">Reference proteome</keyword>
<dbReference type="Proteomes" id="UP001415857">
    <property type="component" value="Unassembled WGS sequence"/>
</dbReference>
<name>A0AAP0RGP0_LIQFO</name>
<comment type="caution">
    <text evidence="1">The sequence shown here is derived from an EMBL/GenBank/DDBJ whole genome shotgun (WGS) entry which is preliminary data.</text>
</comment>
<organism evidence="1 2">
    <name type="scientific">Liquidambar formosana</name>
    <name type="common">Formosan gum</name>
    <dbReference type="NCBI Taxonomy" id="63359"/>
    <lineage>
        <taxon>Eukaryota</taxon>
        <taxon>Viridiplantae</taxon>
        <taxon>Streptophyta</taxon>
        <taxon>Embryophyta</taxon>
        <taxon>Tracheophyta</taxon>
        <taxon>Spermatophyta</taxon>
        <taxon>Magnoliopsida</taxon>
        <taxon>eudicotyledons</taxon>
        <taxon>Gunneridae</taxon>
        <taxon>Pentapetalae</taxon>
        <taxon>Saxifragales</taxon>
        <taxon>Altingiaceae</taxon>
        <taxon>Liquidambar</taxon>
    </lineage>
</organism>
<evidence type="ECO:0000313" key="2">
    <source>
        <dbReference type="Proteomes" id="UP001415857"/>
    </source>
</evidence>
<evidence type="ECO:0000313" key="1">
    <source>
        <dbReference type="EMBL" id="KAK9276575.1"/>
    </source>
</evidence>
<protein>
    <submittedName>
        <fullName evidence="1">Uncharacterized protein</fullName>
    </submittedName>
</protein>